<evidence type="ECO:0000256" key="14">
    <source>
        <dbReference type="ARBA" id="ARBA00024082"/>
    </source>
</evidence>
<keyword evidence="17" id="KW-0594">Phospholipid biosynthesis</keyword>
<keyword evidence="11 17" id="KW-1133">Transmembrane helix</keyword>
<dbReference type="HAMAP" id="MF_02241">
    <property type="entry name" value="PIP_synthase"/>
    <property type="match status" value="1"/>
</dbReference>
<dbReference type="PROSITE" id="PS00379">
    <property type="entry name" value="CDP_ALCOHOL_P_TRANSF"/>
    <property type="match status" value="1"/>
</dbReference>
<feature type="binding site" evidence="17">
    <location>
        <position position="66"/>
    </location>
    <ligand>
        <name>Mg(2+)</name>
        <dbReference type="ChEBI" id="CHEBI:18420"/>
        <label>2</label>
    </ligand>
</feature>
<evidence type="ECO:0000256" key="13">
    <source>
        <dbReference type="ARBA" id="ARBA00023935"/>
    </source>
</evidence>
<evidence type="ECO:0000313" key="19">
    <source>
        <dbReference type="EMBL" id="SLM98192.1"/>
    </source>
</evidence>
<dbReference type="RefSeq" id="WP_087007206.1">
    <property type="nucleotide sequence ID" value="NZ_FWFF01000014.1"/>
</dbReference>
<dbReference type="GO" id="GO:0000287">
    <property type="term" value="F:magnesium ion binding"/>
    <property type="evidence" value="ECO:0007669"/>
    <property type="project" value="UniProtKB-UniRule"/>
</dbReference>
<comment type="subunit">
    <text evidence="5 17">Homodimer.</text>
</comment>
<evidence type="ECO:0000256" key="8">
    <source>
        <dbReference type="ARBA" id="ARBA00022692"/>
    </source>
</evidence>
<feature type="transmembrane region" description="Helical" evidence="17">
    <location>
        <begin position="52"/>
        <end position="72"/>
    </location>
</feature>
<dbReference type="UniPathway" id="UPA00220"/>
<comment type="pathway">
    <text evidence="2 17">Phospholipid metabolism; phosphatidylinositol phosphate biosynthesis.</text>
</comment>
<dbReference type="InterPro" id="IPR044268">
    <property type="entry name" value="PIP_synthase_PgsA1"/>
</dbReference>
<dbReference type="NCBIfam" id="NF045883">
    <property type="entry name" value="PIPSynth"/>
    <property type="match status" value="1"/>
</dbReference>
<comment type="catalytic activity">
    <reaction evidence="16 17">
        <text>a CDP-1,2-diacyl-sn-glycerol + 1D-myo-inositol 3-phosphate = a 1,2-diacyl-sn-glycero-3-phospho-(1D-myo-inositol-3-phosphate) + CMP + H(+)</text>
        <dbReference type="Rhea" id="RHEA:60504"/>
        <dbReference type="ChEBI" id="CHEBI:15378"/>
        <dbReference type="ChEBI" id="CHEBI:58088"/>
        <dbReference type="ChEBI" id="CHEBI:58332"/>
        <dbReference type="ChEBI" id="CHEBI:58401"/>
        <dbReference type="ChEBI" id="CHEBI:60377"/>
    </reaction>
</comment>
<keyword evidence="10 17" id="KW-0460">Magnesium</keyword>
<dbReference type="EMBL" id="FWFF01000014">
    <property type="protein sequence ID" value="SLM98192.1"/>
    <property type="molecule type" value="Genomic_DNA"/>
</dbReference>
<accession>A0A1X6XFY0</accession>
<name>A0A1X6XFY0_9MICO</name>
<keyword evidence="8 17" id="KW-0812">Transmembrane</keyword>
<evidence type="ECO:0000256" key="7">
    <source>
        <dbReference type="ARBA" id="ARBA00022679"/>
    </source>
</evidence>
<evidence type="ECO:0000256" key="12">
    <source>
        <dbReference type="ARBA" id="ARBA00023136"/>
    </source>
</evidence>
<proteinExistence type="inferred from homology"/>
<evidence type="ECO:0000256" key="9">
    <source>
        <dbReference type="ARBA" id="ARBA00022723"/>
    </source>
</evidence>
<keyword evidence="6 17" id="KW-1003">Cell membrane</keyword>
<feature type="binding site" evidence="17">
    <location>
        <position position="66"/>
    </location>
    <ligand>
        <name>Mg(2+)</name>
        <dbReference type="ChEBI" id="CHEBI:18420"/>
        <label>1</label>
    </ligand>
</feature>
<feature type="binding site" evidence="17">
    <location>
        <position position="87"/>
    </location>
    <ligand>
        <name>Mg(2+)</name>
        <dbReference type="ChEBI" id="CHEBI:18420"/>
        <label>1</label>
    </ligand>
</feature>
<feature type="transmembrane region" description="Helical" evidence="17">
    <location>
        <begin position="21"/>
        <end position="46"/>
    </location>
</feature>
<feature type="binding site" evidence="17">
    <location>
        <position position="74"/>
    </location>
    <ligand>
        <name>a CDP-1,2-diacyl-sn-glycerol</name>
        <dbReference type="ChEBI" id="CHEBI:58332"/>
    </ligand>
</feature>
<dbReference type="GO" id="GO:0008654">
    <property type="term" value="P:phospholipid biosynthetic process"/>
    <property type="evidence" value="ECO:0007669"/>
    <property type="project" value="UniProtKB-UniRule"/>
</dbReference>
<keyword evidence="17" id="KW-0444">Lipid biosynthesis</keyword>
<evidence type="ECO:0000313" key="20">
    <source>
        <dbReference type="Proteomes" id="UP000196581"/>
    </source>
</evidence>
<dbReference type="EC" id="2.7.8.-" evidence="17"/>
<feature type="transmembrane region" description="Helical" evidence="17">
    <location>
        <begin position="155"/>
        <end position="188"/>
    </location>
</feature>
<dbReference type="Pfam" id="PF01066">
    <property type="entry name" value="CDP-OH_P_transf"/>
    <property type="match status" value="1"/>
</dbReference>
<dbReference type="Proteomes" id="UP000196581">
    <property type="component" value="Unassembled WGS sequence"/>
</dbReference>
<keyword evidence="7 17" id="KW-0808">Transferase</keyword>
<evidence type="ECO:0000256" key="5">
    <source>
        <dbReference type="ARBA" id="ARBA00011738"/>
    </source>
</evidence>
<comment type="similarity">
    <text evidence="4 17 18">Belongs to the CDP-alcohol phosphatidyltransferase class-I family.</text>
</comment>
<comment type="cofactor">
    <cofactor evidence="17">
        <name>Mg(2+)</name>
        <dbReference type="ChEBI" id="CHEBI:18420"/>
    </cofactor>
    <text evidence="17">Contains a di-nuclear catalytic Mg(2+) center.</text>
</comment>
<feature type="binding site" evidence="17">
    <location>
        <position position="69"/>
    </location>
    <ligand>
        <name>Mg(2+)</name>
        <dbReference type="ChEBI" id="CHEBI:18420"/>
        <label>1</label>
    </ligand>
</feature>
<sequence>MLNSIARAAFTRLFTPPARGLLRIGLTPDAVTVIGTIGVCIGALVAYPLGHLFWGTVVITVFVLADMLDGIMARLSGAQSAWGAFLDSTLDRIADSAVFVGLALWFFLGADDPLTALLALVCLVTGSLVSYVRARGEALGVRAAGGIAERADRLLVTLVVTGIVGLGVPVIVLTLALGVLSLLCIVTVVQRMAAVRSQLGTAPTVD</sequence>
<feature type="transmembrane region" description="Helical" evidence="17">
    <location>
        <begin position="116"/>
        <end position="134"/>
    </location>
</feature>
<keyword evidence="17" id="KW-1208">Phospholipid metabolism</keyword>
<feature type="binding site" evidence="17">
    <location>
        <position position="91"/>
    </location>
    <ligand>
        <name>Mg(2+)</name>
        <dbReference type="ChEBI" id="CHEBI:18420"/>
        <label>2</label>
    </ligand>
</feature>
<evidence type="ECO:0000256" key="11">
    <source>
        <dbReference type="ARBA" id="ARBA00022989"/>
    </source>
</evidence>
<keyword evidence="9 17" id="KW-0479">Metal-binding</keyword>
<evidence type="ECO:0000256" key="10">
    <source>
        <dbReference type="ARBA" id="ARBA00022842"/>
    </source>
</evidence>
<keyword evidence="12 17" id="KW-0472">Membrane</keyword>
<feature type="active site" description="Proton acceptor" evidence="17">
    <location>
        <position position="91"/>
    </location>
</feature>
<evidence type="ECO:0000256" key="16">
    <source>
        <dbReference type="ARBA" id="ARBA00048865"/>
    </source>
</evidence>
<feature type="binding site" evidence="17">
    <location>
        <position position="80"/>
    </location>
    <ligand>
        <name>a CDP-1,2-diacyl-sn-glycerol</name>
        <dbReference type="ChEBI" id="CHEBI:58332"/>
    </ligand>
</feature>
<keyword evidence="17" id="KW-0443">Lipid metabolism</keyword>
<reference evidence="20" key="1">
    <citation type="submission" date="2017-02" db="EMBL/GenBank/DDBJ databases">
        <authorList>
            <person name="Dridi B."/>
        </authorList>
    </citation>
    <scope>NUCLEOTIDE SEQUENCE [LARGE SCALE GENOMIC DNA]</scope>
    <source>
        <strain evidence="20">B Co 03.10</strain>
    </source>
</reference>
<dbReference type="InterPro" id="IPR048254">
    <property type="entry name" value="CDP_ALCOHOL_P_TRANSF_CS"/>
</dbReference>
<comment type="catalytic activity">
    <reaction evidence="13 17">
        <text>1,2-di-(9Z-octadecenoyl)-sn-glycero-3-cytidine-5'-diphosphate + 1D-myo-inositol 3-phosphate = 1,2-di-(9Z-octadecenoyl)-sn-glycero-3-phospho-(1D-myo-inositol-3-phosphate) + CMP + H(+)</text>
        <dbReference type="Rhea" id="RHEA:61216"/>
        <dbReference type="ChEBI" id="CHEBI:15378"/>
        <dbReference type="ChEBI" id="CHEBI:58401"/>
        <dbReference type="ChEBI" id="CHEBI:60377"/>
        <dbReference type="ChEBI" id="CHEBI:85356"/>
        <dbReference type="ChEBI" id="CHEBI:144472"/>
    </reaction>
</comment>
<keyword evidence="20" id="KW-1185">Reference proteome</keyword>
<evidence type="ECO:0000256" key="1">
    <source>
        <dbReference type="ARBA" id="ARBA00004651"/>
    </source>
</evidence>
<comment type="function">
    <text evidence="17">Catalyzes the conjugation of the 1'-hydroxyl group of D-myo-inositol-3-phosphate (also named L-myo-inositol-1-phosphate) with a lipid tail of cytidine diphosphate diacylglycerol (CDP-DAG), forming phosphatidylinositol phosphate (PIP) and CMP. PIP is a precursor of phosphatidylinositol (PI) which is an essential lipid required for cell wall formation.</text>
</comment>
<dbReference type="InterPro" id="IPR043130">
    <property type="entry name" value="CDP-OH_PTrfase_TM_dom"/>
</dbReference>
<dbReference type="InterPro" id="IPR000462">
    <property type="entry name" value="CDP-OH_P_trans"/>
</dbReference>
<feature type="binding site" evidence="17">
    <location>
        <position position="87"/>
    </location>
    <ligand>
        <name>Mg(2+)</name>
        <dbReference type="ChEBI" id="CHEBI:18420"/>
        <label>2</label>
    </ligand>
</feature>
<evidence type="ECO:0000256" key="2">
    <source>
        <dbReference type="ARBA" id="ARBA00004805"/>
    </source>
</evidence>
<protein>
    <recommendedName>
        <fullName evidence="14 17">Phosphatidylinositol phosphate synthase</fullName>
        <shortName evidence="17">PIP synthase</shortName>
        <ecNumber evidence="17">2.7.8.-</ecNumber>
    </recommendedName>
    <alternativeName>
        <fullName evidence="15 17">CDP-diacylglycerol--D-myo-inositol-3-phosphate 3-phosphatidyltransferase</fullName>
    </alternativeName>
</protein>
<feature type="binding site" evidence="17">
    <location>
        <begin position="29"/>
        <end position="32"/>
    </location>
    <ligand>
        <name>a CDP-1,2-diacyl-sn-glycerol</name>
        <dbReference type="ChEBI" id="CHEBI:58332"/>
    </ligand>
</feature>
<comment type="caution">
    <text evidence="17">Lacks conserved residue(s) required for the propagation of feature annotation.</text>
</comment>
<dbReference type="AlphaFoldDB" id="A0A1X6XFY0"/>
<evidence type="ECO:0000256" key="17">
    <source>
        <dbReference type="HAMAP-Rule" id="MF_02241"/>
    </source>
</evidence>
<dbReference type="GO" id="GO:0005886">
    <property type="term" value="C:plasma membrane"/>
    <property type="evidence" value="ECO:0007669"/>
    <property type="project" value="UniProtKB-SubCell"/>
</dbReference>
<comment type="subcellular location">
    <subcellularLocation>
        <location evidence="1 17">Cell membrane</location>
        <topology evidence="1 17">Multi-pass membrane protein</topology>
    </subcellularLocation>
</comment>
<comment type="pathway">
    <text evidence="3">Lipid metabolism.</text>
</comment>
<evidence type="ECO:0000256" key="4">
    <source>
        <dbReference type="ARBA" id="ARBA00010441"/>
    </source>
</evidence>
<feature type="transmembrane region" description="Helical" evidence="17">
    <location>
        <begin position="93"/>
        <end position="110"/>
    </location>
</feature>
<organism evidence="19 20">
    <name type="scientific">Brevibacterium yomogidense</name>
    <dbReference type="NCBI Taxonomy" id="946573"/>
    <lineage>
        <taxon>Bacteria</taxon>
        <taxon>Bacillati</taxon>
        <taxon>Actinomycetota</taxon>
        <taxon>Actinomycetes</taxon>
        <taxon>Micrococcales</taxon>
        <taxon>Brevibacteriaceae</taxon>
        <taxon>Brevibacterium</taxon>
    </lineage>
</organism>
<evidence type="ECO:0000256" key="18">
    <source>
        <dbReference type="RuleBase" id="RU003750"/>
    </source>
</evidence>
<evidence type="ECO:0000256" key="6">
    <source>
        <dbReference type="ARBA" id="ARBA00022475"/>
    </source>
</evidence>
<evidence type="ECO:0000256" key="15">
    <source>
        <dbReference type="ARBA" id="ARBA00033137"/>
    </source>
</evidence>
<evidence type="ECO:0000256" key="3">
    <source>
        <dbReference type="ARBA" id="ARBA00005189"/>
    </source>
</evidence>
<dbReference type="GO" id="GO:0016780">
    <property type="term" value="F:phosphotransferase activity, for other substituted phosphate groups"/>
    <property type="evidence" value="ECO:0007669"/>
    <property type="project" value="UniProtKB-UniRule"/>
</dbReference>
<dbReference type="Gene3D" id="1.20.120.1760">
    <property type="match status" value="1"/>
</dbReference>
<feature type="binding site" evidence="17">
    <location>
        <position position="70"/>
    </location>
    <ligand>
        <name>a CDP-1,2-diacyl-sn-glycerol</name>
        <dbReference type="ChEBI" id="CHEBI:58332"/>
    </ligand>
</feature>
<gene>
    <name evidence="19" type="ORF">FM105_08445</name>
</gene>